<name>A0A1D2LU65_BROTH</name>
<evidence type="ECO:0000256" key="3">
    <source>
        <dbReference type="ARBA" id="ARBA00010264"/>
    </source>
</evidence>
<dbReference type="Gene3D" id="1.20.910.10">
    <property type="entry name" value="Heme oxygenase-like"/>
    <property type="match status" value="1"/>
</dbReference>
<dbReference type="CDD" id="cd19364">
    <property type="entry name" value="TenA_C_BsTenA-like"/>
    <property type="match status" value="1"/>
</dbReference>
<dbReference type="GO" id="GO:0009229">
    <property type="term" value="P:thiamine diphosphate biosynthetic process"/>
    <property type="evidence" value="ECO:0007669"/>
    <property type="project" value="UniProtKB-UniPathway"/>
</dbReference>
<keyword evidence="9 12" id="KW-0378">Hydrolase</keyword>
<accession>A0A1D2LU65</accession>
<organism evidence="11 13">
    <name type="scientific">Brochothrix thermosphacta</name>
    <name type="common">Microbacterium thermosphactum</name>
    <dbReference type="NCBI Taxonomy" id="2756"/>
    <lineage>
        <taxon>Bacteria</taxon>
        <taxon>Bacillati</taxon>
        <taxon>Bacillota</taxon>
        <taxon>Bacilli</taxon>
        <taxon>Bacillales</taxon>
        <taxon>Listeriaceae</taxon>
        <taxon>Brochothrix</taxon>
    </lineage>
</organism>
<reference evidence="12" key="3">
    <citation type="submission" date="2018-04" db="EMBL/GenBank/DDBJ databases">
        <authorList>
            <person name="Go L.Y."/>
            <person name="Mitchell J.A."/>
        </authorList>
    </citation>
    <scope>NUCLEOTIDE SEQUENCE</scope>
    <source>
        <strain evidence="12">BSAS1 3</strain>
    </source>
</reference>
<dbReference type="PANTHER" id="PTHR43198:SF2">
    <property type="entry name" value="SI:CH1073-67J19.1-RELATED"/>
    <property type="match status" value="1"/>
</dbReference>
<keyword evidence="13" id="KW-1185">Reference proteome</keyword>
<dbReference type="UniPathway" id="UPA00060"/>
<reference evidence="11 13" key="1">
    <citation type="submission" date="2017-09" db="EMBL/GenBank/DDBJ databases">
        <title>Complete Genome Sequences of Two Strains of the Meat Spoilage Bacterium Brochothrix thermosphacta Isolated from Ground Chicken.</title>
        <authorList>
            <person name="Paoli G.C."/>
            <person name="Wijey C."/>
            <person name="Chen C.-Y."/>
            <person name="Nguyen L."/>
            <person name="Yan X."/>
            <person name="Irwin P.L."/>
        </authorList>
    </citation>
    <scope>NUCLEOTIDE SEQUENCE [LARGE SCALE GENOMIC DNA]</scope>
    <source>
        <strain evidence="11 13">BI</strain>
    </source>
</reference>
<dbReference type="EC" id="3.5.99.2" evidence="5 9"/>
<evidence type="ECO:0000256" key="6">
    <source>
        <dbReference type="ARBA" id="ARBA00013647"/>
    </source>
</evidence>
<dbReference type="GO" id="GO:0050334">
    <property type="term" value="F:thiaminase activity"/>
    <property type="evidence" value="ECO:0007669"/>
    <property type="project" value="UniProtKB-EC"/>
</dbReference>
<feature type="domain" description="Thiaminase-2/PQQC" evidence="10">
    <location>
        <begin position="15"/>
        <end position="214"/>
    </location>
</feature>
<evidence type="ECO:0000256" key="8">
    <source>
        <dbReference type="ARBA" id="ARBA00048337"/>
    </source>
</evidence>
<reference evidence="14" key="2">
    <citation type="submission" date="2018-04" db="EMBL/GenBank/DDBJ databases">
        <authorList>
            <person name="Illikoud N."/>
        </authorList>
    </citation>
    <scope>NUCLEOTIDE SEQUENCE [LARGE SCALE GENOMIC DNA]</scope>
</reference>
<evidence type="ECO:0000256" key="2">
    <source>
        <dbReference type="ARBA" id="ARBA00004948"/>
    </source>
</evidence>
<dbReference type="SUPFAM" id="SSF48613">
    <property type="entry name" value="Heme oxygenase-like"/>
    <property type="match status" value="1"/>
</dbReference>
<dbReference type="InterPro" id="IPR004305">
    <property type="entry name" value="Thiaminase-2/PQQC"/>
</dbReference>
<evidence type="ECO:0000256" key="4">
    <source>
        <dbReference type="ARBA" id="ARBA00011881"/>
    </source>
</evidence>
<evidence type="ECO:0000256" key="5">
    <source>
        <dbReference type="ARBA" id="ARBA00012684"/>
    </source>
</evidence>
<keyword evidence="7 9" id="KW-0784">Thiamine biosynthesis</keyword>
<dbReference type="GO" id="GO:0009228">
    <property type="term" value="P:thiamine biosynthetic process"/>
    <property type="evidence" value="ECO:0007669"/>
    <property type="project" value="UniProtKB-KW"/>
</dbReference>
<dbReference type="EMBL" id="OUNC01000034">
    <property type="protein sequence ID" value="SPP29040.1"/>
    <property type="molecule type" value="Genomic_DNA"/>
</dbReference>
<dbReference type="PANTHER" id="PTHR43198">
    <property type="entry name" value="BIFUNCTIONAL TH2 PROTEIN"/>
    <property type="match status" value="1"/>
</dbReference>
<evidence type="ECO:0000313" key="13">
    <source>
        <dbReference type="Proteomes" id="UP000243591"/>
    </source>
</evidence>
<dbReference type="InterPro" id="IPR027574">
    <property type="entry name" value="Thiaminase_II"/>
</dbReference>
<evidence type="ECO:0000259" key="10">
    <source>
        <dbReference type="Pfam" id="PF03070"/>
    </source>
</evidence>
<comment type="catalytic activity">
    <reaction evidence="8 9">
        <text>thiamine + H2O = 5-(2-hydroxyethyl)-4-methylthiazole + 4-amino-5-hydroxymethyl-2-methylpyrimidine + H(+)</text>
        <dbReference type="Rhea" id="RHEA:17509"/>
        <dbReference type="ChEBI" id="CHEBI:15377"/>
        <dbReference type="ChEBI" id="CHEBI:15378"/>
        <dbReference type="ChEBI" id="CHEBI:16892"/>
        <dbReference type="ChEBI" id="CHEBI:17957"/>
        <dbReference type="ChEBI" id="CHEBI:18385"/>
        <dbReference type="EC" id="3.5.99.2"/>
    </reaction>
</comment>
<dbReference type="NCBIfam" id="TIGR04306">
    <property type="entry name" value="salvage_TenA"/>
    <property type="match status" value="1"/>
</dbReference>
<dbReference type="Pfam" id="PF03070">
    <property type="entry name" value="TENA_THI-4"/>
    <property type="match status" value="1"/>
</dbReference>
<dbReference type="InterPro" id="IPR050967">
    <property type="entry name" value="Thiamine_Salvage_TenA"/>
</dbReference>
<evidence type="ECO:0000313" key="11">
    <source>
        <dbReference type="EMBL" id="ATF25695.1"/>
    </source>
</evidence>
<evidence type="ECO:0000256" key="7">
    <source>
        <dbReference type="ARBA" id="ARBA00022977"/>
    </source>
</evidence>
<comment type="subunit">
    <text evidence="4">Homotetramer.</text>
</comment>
<dbReference type="GO" id="GO:0005829">
    <property type="term" value="C:cytosol"/>
    <property type="evidence" value="ECO:0007669"/>
    <property type="project" value="TreeGrafter"/>
</dbReference>
<sequence>MTLFTDELKVMTAKSWEKSMTHPFVVELAEGTLPEEAFKRYLVQDMYYLNHYSKIHALAAVQAEETAVTHMLLKQAQETIAAEMLMHTEHARLLGMSTTIQTDIRPLPTAYGYTSHLYRVAMAGSLGQTIAGLLPCYWLYADIGSYYRDSKPVNPLYASWLENYGSELFQKETQVQIDLLNRLAELSSEAEKEKMRDAFKRAKEYELAFWEMAYAGEQWPSEK</sequence>
<protein>
    <recommendedName>
        <fullName evidence="6 9">Aminopyrimidine aminohydrolase</fullName>
        <ecNumber evidence="5 9">3.5.99.2</ecNumber>
    </recommendedName>
</protein>
<dbReference type="OrthoDB" id="34166at2"/>
<comment type="pathway">
    <text evidence="2 9">Cofactor biosynthesis; thiamine diphosphate biosynthesis.</text>
</comment>
<evidence type="ECO:0000313" key="12">
    <source>
        <dbReference type="EMBL" id="SPP29040.1"/>
    </source>
</evidence>
<evidence type="ECO:0000256" key="1">
    <source>
        <dbReference type="ARBA" id="ARBA00001881"/>
    </source>
</evidence>
<dbReference type="Proteomes" id="UP000270190">
    <property type="component" value="Unassembled WGS sequence"/>
</dbReference>
<comment type="catalytic activity">
    <reaction evidence="1 9">
        <text>4-amino-5-aminomethyl-2-methylpyrimidine + H2O = 4-amino-5-hydroxymethyl-2-methylpyrimidine + NH4(+)</text>
        <dbReference type="Rhea" id="RHEA:31799"/>
        <dbReference type="ChEBI" id="CHEBI:15377"/>
        <dbReference type="ChEBI" id="CHEBI:16892"/>
        <dbReference type="ChEBI" id="CHEBI:28938"/>
        <dbReference type="ChEBI" id="CHEBI:63416"/>
        <dbReference type="EC" id="3.5.99.2"/>
    </reaction>
</comment>
<dbReference type="RefSeq" id="WP_029091700.1">
    <property type="nucleotide sequence ID" value="NZ_CBCPIX010000006.1"/>
</dbReference>
<dbReference type="KEGG" id="bths:CNY62_04410"/>
<evidence type="ECO:0000256" key="9">
    <source>
        <dbReference type="RuleBase" id="RU363093"/>
    </source>
</evidence>
<dbReference type="STRING" id="2756.BFR44_07455"/>
<dbReference type="InterPro" id="IPR016084">
    <property type="entry name" value="Haem_Oase-like_multi-hlx"/>
</dbReference>
<evidence type="ECO:0000313" key="14">
    <source>
        <dbReference type="Proteomes" id="UP000270190"/>
    </source>
</evidence>
<comment type="function">
    <text evidence="9">Catalyzes an amino-pyrimidine hydrolysis reaction at the C5' of the pyrimidine moiety of thiamine compounds, a reaction that is part of a thiamine salvage pathway.</text>
</comment>
<comment type="similarity">
    <text evidence="3 9">Belongs to the TenA family.</text>
</comment>
<dbReference type="EMBL" id="CP023483">
    <property type="protein sequence ID" value="ATF25695.1"/>
    <property type="molecule type" value="Genomic_DNA"/>
</dbReference>
<dbReference type="AlphaFoldDB" id="A0A1D2LU65"/>
<gene>
    <name evidence="11" type="primary">tenA</name>
    <name evidence="12" type="ORF">BTBSAS_40063</name>
    <name evidence="11" type="ORF">CNY62_04410</name>
</gene>
<proteinExistence type="inferred from homology"/>
<dbReference type="Proteomes" id="UP000243591">
    <property type="component" value="Chromosome"/>
</dbReference>